<dbReference type="EMBL" id="HBJA01022317">
    <property type="protein sequence ID" value="CAE0796016.1"/>
    <property type="molecule type" value="Transcribed_RNA"/>
</dbReference>
<keyword evidence="1" id="KW-1133">Transmembrane helix</keyword>
<dbReference type="PANTHER" id="PTHR40076">
    <property type="entry name" value="MEMBRANE PROTEIN-RELATED"/>
    <property type="match status" value="1"/>
</dbReference>
<dbReference type="InterPro" id="IPR010380">
    <property type="entry name" value="DUF975"/>
</dbReference>
<reference evidence="2" key="1">
    <citation type="submission" date="2021-01" db="EMBL/GenBank/DDBJ databases">
        <authorList>
            <person name="Corre E."/>
            <person name="Pelletier E."/>
            <person name="Niang G."/>
            <person name="Scheremetjew M."/>
            <person name="Finn R."/>
            <person name="Kale V."/>
            <person name="Holt S."/>
            <person name="Cochrane G."/>
            <person name="Meng A."/>
            <person name="Brown T."/>
            <person name="Cohen L."/>
        </authorList>
    </citation>
    <scope>NUCLEOTIDE SEQUENCE</scope>
    <source>
        <strain evidence="2">CCMP1594</strain>
    </source>
</reference>
<evidence type="ECO:0000313" key="2">
    <source>
        <dbReference type="EMBL" id="CAE0796016.1"/>
    </source>
</evidence>
<protein>
    <submittedName>
        <fullName evidence="2">Uncharacterized protein</fullName>
    </submittedName>
</protein>
<keyword evidence="1" id="KW-0472">Membrane</keyword>
<accession>A0A7S4FHK1</accession>
<feature type="transmembrane region" description="Helical" evidence="1">
    <location>
        <begin position="117"/>
        <end position="146"/>
    </location>
</feature>
<sequence>MTSAVTTVFSDSRSVAAVVNIGVGPCLVAGNYAVAFKIMKGSSTTLSTFFDGFHFIIPLFIAGVLQSICVTAGFMLLLIPGIYLVVAYQFTCPLILDKGMDAWEAMETSRRLITKRWFSMLMLDMVSMGILLLGALCLGLGLFVALPLCVCIQAAAYEGIVGLSHATDEATALLTSAPPPPV</sequence>
<feature type="transmembrane region" description="Helical" evidence="1">
    <location>
        <begin position="15"/>
        <end position="36"/>
    </location>
</feature>
<keyword evidence="1" id="KW-0812">Transmembrane</keyword>
<proteinExistence type="predicted"/>
<feature type="transmembrane region" description="Helical" evidence="1">
    <location>
        <begin position="48"/>
        <end position="68"/>
    </location>
</feature>
<dbReference type="PANTHER" id="PTHR40076:SF1">
    <property type="entry name" value="MEMBRANE PROTEIN"/>
    <property type="match status" value="1"/>
</dbReference>
<evidence type="ECO:0000256" key="1">
    <source>
        <dbReference type="SAM" id="Phobius"/>
    </source>
</evidence>
<name>A0A7S4FHK1_9EUGL</name>
<organism evidence="2">
    <name type="scientific">Eutreptiella gymnastica</name>
    <dbReference type="NCBI Taxonomy" id="73025"/>
    <lineage>
        <taxon>Eukaryota</taxon>
        <taxon>Discoba</taxon>
        <taxon>Euglenozoa</taxon>
        <taxon>Euglenida</taxon>
        <taxon>Spirocuta</taxon>
        <taxon>Euglenophyceae</taxon>
        <taxon>Eutreptiales</taxon>
        <taxon>Eutreptiaceae</taxon>
        <taxon>Eutreptiella</taxon>
    </lineage>
</organism>
<dbReference type="AlphaFoldDB" id="A0A7S4FHK1"/>
<gene>
    <name evidence="2" type="ORF">EGYM00163_LOCUS7135</name>
</gene>